<evidence type="ECO:0000256" key="4">
    <source>
        <dbReference type="ARBA" id="ARBA00022692"/>
    </source>
</evidence>
<name>A0A4V2PXW6_9SPHI</name>
<reference evidence="12 13" key="1">
    <citation type="submission" date="2019-03" db="EMBL/GenBank/DDBJ databases">
        <title>Genomic Encyclopedia of Archaeal and Bacterial Type Strains, Phase II (KMG-II): from individual species to whole genera.</title>
        <authorList>
            <person name="Goeker M."/>
        </authorList>
    </citation>
    <scope>NUCLEOTIDE SEQUENCE [LARGE SCALE GENOMIC DNA]</scope>
    <source>
        <strain evidence="12 13">DSM 22554</strain>
    </source>
</reference>
<dbReference type="PANTHER" id="PTHR28259">
    <property type="entry name" value="FLUORIDE EXPORT PROTEIN 1-RELATED"/>
    <property type="match status" value="1"/>
</dbReference>
<dbReference type="GO" id="GO:0140114">
    <property type="term" value="P:cellular detoxification of fluoride"/>
    <property type="evidence" value="ECO:0007669"/>
    <property type="project" value="UniProtKB-UniRule"/>
</dbReference>
<keyword evidence="13" id="KW-1185">Reference proteome</keyword>
<dbReference type="NCBIfam" id="TIGR00494">
    <property type="entry name" value="crcB"/>
    <property type="match status" value="1"/>
</dbReference>
<dbReference type="InterPro" id="IPR003691">
    <property type="entry name" value="FluC"/>
</dbReference>
<feature type="transmembrane region" description="Helical" evidence="11">
    <location>
        <begin position="67"/>
        <end position="85"/>
    </location>
</feature>
<dbReference type="Proteomes" id="UP000294616">
    <property type="component" value="Unassembled WGS sequence"/>
</dbReference>
<evidence type="ECO:0000256" key="11">
    <source>
        <dbReference type="HAMAP-Rule" id="MF_00454"/>
    </source>
</evidence>
<protein>
    <recommendedName>
        <fullName evidence="11">Fluoride-specific ion channel FluC</fullName>
    </recommendedName>
</protein>
<evidence type="ECO:0000256" key="1">
    <source>
        <dbReference type="ARBA" id="ARBA00004651"/>
    </source>
</evidence>
<keyword evidence="5 11" id="KW-1133">Transmembrane helix</keyword>
<evidence type="ECO:0000256" key="3">
    <source>
        <dbReference type="ARBA" id="ARBA00022519"/>
    </source>
</evidence>
<dbReference type="HAMAP" id="MF_00454">
    <property type="entry name" value="FluC"/>
    <property type="match status" value="1"/>
</dbReference>
<comment type="caution">
    <text evidence="12">The sequence shown here is derived from an EMBL/GenBank/DDBJ whole genome shotgun (WGS) entry which is preliminary data.</text>
</comment>
<keyword evidence="3" id="KW-0997">Cell inner membrane</keyword>
<evidence type="ECO:0000256" key="10">
    <source>
        <dbReference type="ARBA" id="ARBA00035585"/>
    </source>
</evidence>
<evidence type="ECO:0000256" key="8">
    <source>
        <dbReference type="ARBA" id="ARBA00023303"/>
    </source>
</evidence>
<sequence>MWVLLIIFFGGGLGSLFRFIVNRWMTGLITSAFPYGTFMVNITGCFLIGFLVFYTEKFGASSLNWRLFLVTGFCGGYTTFSSFSFENVQLMSDYQIFTMLLYTLGSLALGFIATYGGILAARNL</sequence>
<keyword evidence="11" id="KW-0915">Sodium</keyword>
<keyword evidence="11" id="KW-0479">Metal-binding</keyword>
<comment type="similarity">
    <text evidence="9 11">Belongs to the fluoride channel Fluc/FEX (TC 1.A.43) family.</text>
</comment>
<evidence type="ECO:0000256" key="9">
    <source>
        <dbReference type="ARBA" id="ARBA00035120"/>
    </source>
</evidence>
<dbReference type="GO" id="GO:0046872">
    <property type="term" value="F:metal ion binding"/>
    <property type="evidence" value="ECO:0007669"/>
    <property type="project" value="UniProtKB-KW"/>
</dbReference>
<evidence type="ECO:0000313" key="13">
    <source>
        <dbReference type="Proteomes" id="UP000294616"/>
    </source>
</evidence>
<keyword evidence="6 11" id="KW-0406">Ion transport</keyword>
<keyword evidence="2 11" id="KW-1003">Cell membrane</keyword>
<keyword evidence="4 11" id="KW-0812">Transmembrane</keyword>
<keyword evidence="11" id="KW-0813">Transport</keyword>
<feature type="binding site" evidence="11">
    <location>
        <position position="78"/>
    </location>
    <ligand>
        <name>Na(+)</name>
        <dbReference type="ChEBI" id="CHEBI:29101"/>
        <note>structural</note>
    </ligand>
</feature>
<dbReference type="RefSeq" id="WP_132224797.1">
    <property type="nucleotide sequence ID" value="NZ_SMGO01000002.1"/>
</dbReference>
<evidence type="ECO:0000256" key="6">
    <source>
        <dbReference type="ARBA" id="ARBA00023065"/>
    </source>
</evidence>
<dbReference type="AlphaFoldDB" id="A0A4V2PXW6"/>
<accession>A0A4V2PXW6</accession>
<comment type="catalytic activity">
    <reaction evidence="10">
        <text>fluoride(in) = fluoride(out)</text>
        <dbReference type="Rhea" id="RHEA:76159"/>
        <dbReference type="ChEBI" id="CHEBI:17051"/>
    </reaction>
    <physiologicalReaction direction="left-to-right" evidence="10">
        <dbReference type="Rhea" id="RHEA:76160"/>
    </physiologicalReaction>
</comment>
<feature type="transmembrane region" description="Helical" evidence="11">
    <location>
        <begin position="34"/>
        <end position="55"/>
    </location>
</feature>
<evidence type="ECO:0000256" key="7">
    <source>
        <dbReference type="ARBA" id="ARBA00023136"/>
    </source>
</evidence>
<dbReference type="PANTHER" id="PTHR28259:SF1">
    <property type="entry name" value="FLUORIDE EXPORT PROTEIN 1-RELATED"/>
    <property type="match status" value="1"/>
</dbReference>
<feature type="binding site" evidence="11">
    <location>
        <position position="75"/>
    </location>
    <ligand>
        <name>Na(+)</name>
        <dbReference type="ChEBI" id="CHEBI:29101"/>
        <note>structural</note>
    </ligand>
</feature>
<organism evidence="12 13">
    <name type="scientific">Albibacterium bauzanense</name>
    <dbReference type="NCBI Taxonomy" id="653929"/>
    <lineage>
        <taxon>Bacteria</taxon>
        <taxon>Pseudomonadati</taxon>
        <taxon>Bacteroidota</taxon>
        <taxon>Sphingobacteriia</taxon>
        <taxon>Sphingobacteriales</taxon>
        <taxon>Sphingobacteriaceae</taxon>
        <taxon>Albibacterium</taxon>
    </lineage>
</organism>
<keyword evidence="7 11" id="KW-0472">Membrane</keyword>
<evidence type="ECO:0000256" key="5">
    <source>
        <dbReference type="ARBA" id="ARBA00022989"/>
    </source>
</evidence>
<proteinExistence type="inferred from homology"/>
<keyword evidence="8 11" id="KW-0407">Ion channel</keyword>
<dbReference type="GO" id="GO:0005886">
    <property type="term" value="C:plasma membrane"/>
    <property type="evidence" value="ECO:0007669"/>
    <property type="project" value="UniProtKB-SubCell"/>
</dbReference>
<comment type="activity regulation">
    <text evidence="11">Na(+) is not transported, but it plays an essential structural role and its presence is essential for fluoride channel function.</text>
</comment>
<evidence type="ECO:0000256" key="2">
    <source>
        <dbReference type="ARBA" id="ARBA00022475"/>
    </source>
</evidence>
<dbReference type="GO" id="GO:0062054">
    <property type="term" value="F:fluoride channel activity"/>
    <property type="evidence" value="ECO:0007669"/>
    <property type="project" value="UniProtKB-UniRule"/>
</dbReference>
<comment type="function">
    <text evidence="11">Fluoride-specific ion channel. Important for reducing fluoride concentration in the cell, thus reducing its toxicity.</text>
</comment>
<comment type="subcellular location">
    <subcellularLocation>
        <location evidence="1 11">Cell membrane</location>
        <topology evidence="1 11">Multi-pass membrane protein</topology>
    </subcellularLocation>
</comment>
<gene>
    <name evidence="11" type="primary">fluC</name>
    <name evidence="11" type="synonym">crcB</name>
    <name evidence="12" type="ORF">C8N28_2246</name>
</gene>
<feature type="transmembrane region" description="Helical" evidence="11">
    <location>
        <begin position="97"/>
        <end position="121"/>
    </location>
</feature>
<dbReference type="OrthoDB" id="9815830at2"/>
<evidence type="ECO:0000313" key="12">
    <source>
        <dbReference type="EMBL" id="TCK83641.1"/>
    </source>
</evidence>
<dbReference type="EMBL" id="SMGO01000002">
    <property type="protein sequence ID" value="TCK83641.1"/>
    <property type="molecule type" value="Genomic_DNA"/>
</dbReference>
<dbReference type="Pfam" id="PF02537">
    <property type="entry name" value="CRCB"/>
    <property type="match status" value="1"/>
</dbReference>